<proteinExistence type="predicted"/>
<dbReference type="Proteomes" id="UP000281332">
    <property type="component" value="Unassembled WGS sequence"/>
</dbReference>
<keyword evidence="4" id="KW-1185">Reference proteome</keyword>
<dbReference type="AlphaFoldDB" id="A0A3N4P429"/>
<evidence type="ECO:0000313" key="3">
    <source>
        <dbReference type="EMBL" id="RPE02985.1"/>
    </source>
</evidence>
<sequence>MNALSVAINSLAEGRARALYGQYVGKSGNTKRQRIYQEFGYPNHLTFDDFYNAYERNAIAGAAIKRMADGCWEDYPEVFEGEKSKDAEAESEWDKNLKRLLKRCWKQIKDADRRNMVGRYSALLIQLRDSGKWWEPANKTVIGRTADKALVKLIPVWESQLDVSEWDNDPDSESFGQPKMYSFTELPVEVQQGGAPARQISIHPDRVIILAEGADDGLLTSGVPLLRPGYNKLLDIEKVSGGSSEGFLKNASRQLNFAFSEKTDFRALAAALGVADGDLADALNEQVVRLNQSTDAATFMQAGTAEVLSVAAADPEPTWRTSLSEFCATIPMPVKILIGQVTGERASSEDMKDWARTRMSRRNGFLSDVIETLVRRFWTIGLIAPAANEEITVSWSDLLAPSQADRIDNMAKMAEVAQKTQQAFGRAAVKENEIRAVGELQTLHEYEPEQPPDPNKKPSGKDPLTDDKPTADPNPGNSSQ</sequence>
<evidence type="ECO:0000259" key="2">
    <source>
        <dbReference type="Pfam" id="PF06381"/>
    </source>
</evidence>
<feature type="region of interest" description="Disordered" evidence="1">
    <location>
        <begin position="436"/>
        <end position="480"/>
    </location>
</feature>
<feature type="compositionally biased region" description="Basic and acidic residues" evidence="1">
    <location>
        <begin position="454"/>
        <end position="470"/>
    </location>
</feature>
<dbReference type="Pfam" id="PF06381">
    <property type="entry name" value="Phage_portal_3"/>
    <property type="match status" value="1"/>
</dbReference>
<organism evidence="3 4">
    <name type="scientific">Candidatus Pantoea deserta</name>
    <dbReference type="NCBI Taxonomy" id="1869313"/>
    <lineage>
        <taxon>Bacteria</taxon>
        <taxon>Pseudomonadati</taxon>
        <taxon>Pseudomonadota</taxon>
        <taxon>Gammaproteobacteria</taxon>
        <taxon>Enterobacterales</taxon>
        <taxon>Erwiniaceae</taxon>
        <taxon>Pantoea</taxon>
    </lineage>
</organism>
<feature type="compositionally biased region" description="Basic and acidic residues" evidence="1">
    <location>
        <begin position="436"/>
        <end position="447"/>
    </location>
</feature>
<name>A0A3N4P429_9GAMM</name>
<protein>
    <submittedName>
        <fullName evidence="3">DUF1073 domain-containing protein</fullName>
    </submittedName>
</protein>
<comment type="caution">
    <text evidence="3">The sequence shown here is derived from an EMBL/GenBank/DDBJ whole genome shotgun (WGS) entry which is preliminary data.</text>
</comment>
<gene>
    <name evidence="3" type="ORF">BBB56_06180</name>
</gene>
<dbReference type="EMBL" id="RMVG01000003">
    <property type="protein sequence ID" value="RPE02985.1"/>
    <property type="molecule type" value="Genomic_DNA"/>
</dbReference>
<evidence type="ECO:0000256" key="1">
    <source>
        <dbReference type="SAM" id="MobiDB-lite"/>
    </source>
</evidence>
<evidence type="ECO:0000313" key="4">
    <source>
        <dbReference type="Proteomes" id="UP000281332"/>
    </source>
</evidence>
<feature type="domain" description="Anti-CBASS protein Acb1-like N-terminal" evidence="2">
    <location>
        <begin position="52"/>
        <end position="418"/>
    </location>
</feature>
<dbReference type="InterPro" id="IPR024459">
    <property type="entry name" value="Acb1-like_N"/>
</dbReference>
<dbReference type="OrthoDB" id="7440425at2"/>
<accession>A0A3N4P429</accession>
<reference evidence="3 4" key="1">
    <citation type="submission" date="2018-11" db="EMBL/GenBank/DDBJ databases">
        <title>Whole genome sequencing of Pantoea sp. RIT388.</title>
        <authorList>
            <person name="Gan H.M."/>
            <person name="Hudson A.O."/>
        </authorList>
    </citation>
    <scope>NUCLEOTIDE SEQUENCE [LARGE SCALE GENOMIC DNA]</scope>
    <source>
        <strain evidence="3 4">RIT388</strain>
    </source>
</reference>